<protein>
    <submittedName>
        <fullName evidence="2">Jg14223 protein</fullName>
    </submittedName>
</protein>
<evidence type="ECO:0000313" key="2">
    <source>
        <dbReference type="EMBL" id="CAH2240628.1"/>
    </source>
</evidence>
<comment type="caution">
    <text evidence="2">The sequence shown here is derived from an EMBL/GenBank/DDBJ whole genome shotgun (WGS) entry which is preliminary data.</text>
</comment>
<evidence type="ECO:0000256" key="1">
    <source>
        <dbReference type="SAM" id="MobiDB-lite"/>
    </source>
</evidence>
<organism evidence="2 3">
    <name type="scientific">Pararge aegeria aegeria</name>
    <dbReference type="NCBI Taxonomy" id="348720"/>
    <lineage>
        <taxon>Eukaryota</taxon>
        <taxon>Metazoa</taxon>
        <taxon>Ecdysozoa</taxon>
        <taxon>Arthropoda</taxon>
        <taxon>Hexapoda</taxon>
        <taxon>Insecta</taxon>
        <taxon>Pterygota</taxon>
        <taxon>Neoptera</taxon>
        <taxon>Endopterygota</taxon>
        <taxon>Lepidoptera</taxon>
        <taxon>Glossata</taxon>
        <taxon>Ditrysia</taxon>
        <taxon>Papilionoidea</taxon>
        <taxon>Nymphalidae</taxon>
        <taxon>Satyrinae</taxon>
        <taxon>Satyrini</taxon>
        <taxon>Parargina</taxon>
        <taxon>Pararge</taxon>
    </lineage>
</organism>
<proteinExistence type="predicted"/>
<name>A0A8S4RSP8_9NEOP</name>
<sequence length="90" mass="10319">MNYVEAPLKSVFLQYGELHPDKPQIQIFPSNEVEKKENNTQLKIERMFKFRRSRIGHGSPPTVEGGREGGKRFRPSTTLAQCGSVEHTYL</sequence>
<dbReference type="Proteomes" id="UP000838756">
    <property type="component" value="Unassembled WGS sequence"/>
</dbReference>
<evidence type="ECO:0000313" key="3">
    <source>
        <dbReference type="Proteomes" id="UP000838756"/>
    </source>
</evidence>
<keyword evidence="3" id="KW-1185">Reference proteome</keyword>
<feature type="region of interest" description="Disordered" evidence="1">
    <location>
        <begin position="53"/>
        <end position="90"/>
    </location>
</feature>
<reference evidence="2" key="1">
    <citation type="submission" date="2022-03" db="EMBL/GenBank/DDBJ databases">
        <authorList>
            <person name="Lindestad O."/>
        </authorList>
    </citation>
    <scope>NUCLEOTIDE SEQUENCE</scope>
</reference>
<gene>
    <name evidence="2" type="primary">jg14223</name>
    <name evidence="2" type="ORF">PAEG_LOCUS17196</name>
</gene>
<dbReference type="EMBL" id="CAKXAJ010025535">
    <property type="protein sequence ID" value="CAH2240628.1"/>
    <property type="molecule type" value="Genomic_DNA"/>
</dbReference>
<accession>A0A8S4RSP8</accession>
<dbReference type="AlphaFoldDB" id="A0A8S4RSP8"/>